<dbReference type="AlphaFoldDB" id="A0AAX3BDF9"/>
<evidence type="ECO:0000256" key="1">
    <source>
        <dbReference type="SAM" id="MobiDB-lite"/>
    </source>
</evidence>
<evidence type="ECO:0000313" key="3">
    <source>
        <dbReference type="Proteomes" id="UP001056539"/>
    </source>
</evidence>
<dbReference type="EMBL" id="CP073355">
    <property type="protein sequence ID" value="URA10266.1"/>
    <property type="molecule type" value="Genomic_DNA"/>
</dbReference>
<sequence length="121" mass="13851">MDSIQVSSLWRNSATSPHGSGRGIDIVAVTRGNLTVRFNNSTVGPQSQAAMALRNEVYNSMVNDQRVSQALDPWWVKSKIPGNTYNQPNVWQQGYPNGNLSKKRYNFMYKHRHHLHLTIRR</sequence>
<evidence type="ECO:0000313" key="2">
    <source>
        <dbReference type="EMBL" id="URA10266.1"/>
    </source>
</evidence>
<feature type="region of interest" description="Disordered" evidence="1">
    <location>
        <begin position="1"/>
        <end position="22"/>
    </location>
</feature>
<accession>A0AAX3BDF9</accession>
<dbReference type="KEGG" id="taqu:KDW03_00220"/>
<reference evidence="2" key="1">
    <citation type="submission" date="2021-04" db="EMBL/GenBank/DDBJ databases">
        <authorList>
            <person name="Postec A."/>
        </authorList>
    </citation>
    <scope>NUCLEOTIDE SEQUENCE</scope>
    <source>
        <strain evidence="2">F1F22</strain>
    </source>
</reference>
<keyword evidence="3" id="KW-1185">Reference proteome</keyword>
<gene>
    <name evidence="2" type="ORF">KDW03_00220</name>
</gene>
<organism evidence="2 3">
    <name type="scientific">Thermospira aquatica</name>
    <dbReference type="NCBI Taxonomy" id="2828656"/>
    <lineage>
        <taxon>Bacteria</taxon>
        <taxon>Pseudomonadati</taxon>
        <taxon>Spirochaetota</taxon>
        <taxon>Spirochaetia</taxon>
        <taxon>Brevinematales</taxon>
        <taxon>Thermospiraceae</taxon>
        <taxon>Thermospira</taxon>
    </lineage>
</organism>
<reference evidence="2" key="2">
    <citation type="submission" date="2022-06" db="EMBL/GenBank/DDBJ databases">
        <title>Thermospira aquatica gen. nov., sp. nov.</title>
        <authorList>
            <person name="Ben Ali Gam Z."/>
            <person name="Labat M."/>
        </authorList>
    </citation>
    <scope>NUCLEOTIDE SEQUENCE</scope>
    <source>
        <strain evidence="2">F1F22</strain>
    </source>
</reference>
<protein>
    <submittedName>
        <fullName evidence="2">Uncharacterized protein</fullName>
    </submittedName>
</protein>
<dbReference type="Proteomes" id="UP001056539">
    <property type="component" value="Chromosome"/>
</dbReference>
<name>A0AAX3BDF9_9SPIR</name>
<dbReference type="RefSeq" id="WP_271435397.1">
    <property type="nucleotide sequence ID" value="NZ_CP073355.1"/>
</dbReference>
<proteinExistence type="predicted"/>
<feature type="compositionally biased region" description="Polar residues" evidence="1">
    <location>
        <begin position="1"/>
        <end position="18"/>
    </location>
</feature>